<dbReference type="InterPro" id="IPR036779">
    <property type="entry name" value="LysM_dom_sf"/>
</dbReference>
<dbReference type="InterPro" id="IPR024300">
    <property type="entry name" value="SipL_SPOCS_dom"/>
</dbReference>
<feature type="region of interest" description="Disordered" evidence="1">
    <location>
        <begin position="472"/>
        <end position="492"/>
    </location>
</feature>
<dbReference type="KEGG" id="bacg:D2962_00435"/>
<sequence length="544" mass="60835">MGVQLTKELVRVDQVVGEDKAQSVVEGIITLPNGKPDIQQVISVDATLNTESLETDIIENKVIVEGKIDVNAMYVGAVPEGTQPVHFVEGTVDFSFFVKIPGAKKNMDVRVKAKIEHIQFSFDPNRPREIKVRIIVEFFVKVTKRVEIEIVVDATGPADLQVLKKSLRIEDVVGEASAQNIVKSDVSVPDNKPDILEIIKVEGKARETETKIIDDKIIIEGVLEVSVLYVASVPAGEFQQPVHFMEVEVPFTQFVEIPGAKEGMAKLVKVEVEHIRGRRKDARTVTVEAILKIKAKVFETKILNVVVDIFSPSEKLEVEKTLLKVDQVIGEAENEIVVKEVLTVPDEKPPIEQIYRTKAKATVTESRIIDDKVIVEGTLTLETLYVADVTGIPGAPLQPLHFMEHEVPFTTFVEIPGAKENMTLDFDVNVEHVSSKVDPNDPRRFEVRAVLGLRAKVTQMVQIEVVVNVVEPEEEEKEEEKKEKEKKEEEKPSMTIYIVQKGDTLWNIAKRYNVTVDSIVKANNIANPDSIMPGQQLVIPRRMT</sequence>
<gene>
    <name evidence="3" type="ORF">D2962_00435</name>
</gene>
<feature type="domain" description="LysM" evidence="2">
    <location>
        <begin position="495"/>
        <end position="539"/>
    </location>
</feature>
<evidence type="ECO:0000313" key="3">
    <source>
        <dbReference type="EMBL" id="AYO29272.1"/>
    </source>
</evidence>
<dbReference type="SMART" id="SM00257">
    <property type="entry name" value="LysM"/>
    <property type="match status" value="1"/>
</dbReference>
<dbReference type="EMBL" id="CP033169">
    <property type="protein sequence ID" value="AYO29272.1"/>
    <property type="molecule type" value="Genomic_DNA"/>
</dbReference>
<dbReference type="GO" id="GO:0008932">
    <property type="term" value="F:lytic endotransglycosylase activity"/>
    <property type="evidence" value="ECO:0007669"/>
    <property type="project" value="TreeGrafter"/>
</dbReference>
<dbReference type="CDD" id="cd00118">
    <property type="entry name" value="LysM"/>
    <property type="match status" value="1"/>
</dbReference>
<dbReference type="Proteomes" id="UP000280960">
    <property type="component" value="Chromosome"/>
</dbReference>
<dbReference type="SUPFAM" id="SSF54106">
    <property type="entry name" value="LysM domain"/>
    <property type="match status" value="1"/>
</dbReference>
<keyword evidence="4" id="KW-1185">Reference proteome</keyword>
<protein>
    <submittedName>
        <fullName evidence="3">DUF3794 domain-containing protein</fullName>
    </submittedName>
</protein>
<evidence type="ECO:0000259" key="2">
    <source>
        <dbReference type="PROSITE" id="PS51782"/>
    </source>
</evidence>
<evidence type="ECO:0000256" key="1">
    <source>
        <dbReference type="SAM" id="MobiDB-lite"/>
    </source>
</evidence>
<dbReference type="RefSeq" id="WP_122013781.1">
    <property type="nucleotide sequence ID" value="NZ_CP033169.1"/>
</dbReference>
<proteinExistence type="predicted"/>
<dbReference type="PROSITE" id="PS51782">
    <property type="entry name" value="LYSM"/>
    <property type="match status" value="1"/>
</dbReference>
<dbReference type="InterPro" id="IPR018392">
    <property type="entry name" value="LysM"/>
</dbReference>
<dbReference type="PANTHER" id="PTHR33734">
    <property type="entry name" value="LYSM DOMAIN-CONTAINING GPI-ANCHORED PROTEIN 2"/>
    <property type="match status" value="1"/>
</dbReference>
<dbReference type="Pfam" id="PF01476">
    <property type="entry name" value="LysM"/>
    <property type="match status" value="1"/>
</dbReference>
<evidence type="ECO:0000313" key="4">
    <source>
        <dbReference type="Proteomes" id="UP000280960"/>
    </source>
</evidence>
<feature type="compositionally biased region" description="Basic and acidic residues" evidence="1">
    <location>
        <begin position="479"/>
        <end position="492"/>
    </location>
</feature>
<dbReference type="Pfam" id="PF12673">
    <property type="entry name" value="SipL"/>
    <property type="match status" value="3"/>
</dbReference>
<dbReference type="Gene3D" id="3.10.350.10">
    <property type="entry name" value="LysM domain"/>
    <property type="match status" value="1"/>
</dbReference>
<accession>A0A3G2R1E9</accession>
<name>A0A3G2R1E9_9FIRM</name>
<dbReference type="PANTHER" id="PTHR33734:SF22">
    <property type="entry name" value="MEMBRANE-BOUND LYTIC MUREIN TRANSGLYCOSYLASE D"/>
    <property type="match status" value="1"/>
</dbReference>
<reference evidence="3 4" key="1">
    <citation type="submission" date="2018-10" db="EMBL/GenBank/DDBJ databases">
        <authorList>
            <person name="Zhang X."/>
        </authorList>
    </citation>
    <scope>NUCLEOTIDE SEQUENCE [LARGE SCALE GENOMIC DNA]</scope>
    <source>
        <strain evidence="3 4">SK-G1</strain>
    </source>
</reference>
<dbReference type="AlphaFoldDB" id="A0A3G2R1E9"/>
<organism evidence="3 4">
    <name type="scientific">Biomaibacter acetigenes</name>
    <dbReference type="NCBI Taxonomy" id="2316383"/>
    <lineage>
        <taxon>Bacteria</taxon>
        <taxon>Bacillati</taxon>
        <taxon>Bacillota</taxon>
        <taxon>Clostridia</taxon>
        <taxon>Thermosediminibacterales</taxon>
        <taxon>Tepidanaerobacteraceae</taxon>
        <taxon>Biomaibacter</taxon>
    </lineage>
</organism>